<proteinExistence type="predicted"/>
<evidence type="ECO:0000313" key="3">
    <source>
        <dbReference type="Proteomes" id="UP001310890"/>
    </source>
</evidence>
<dbReference type="EMBL" id="JAVRRL010000004">
    <property type="protein sequence ID" value="KAK5117556.1"/>
    <property type="molecule type" value="Genomic_DNA"/>
</dbReference>
<evidence type="ECO:0000313" key="2">
    <source>
        <dbReference type="EMBL" id="KAK5117556.1"/>
    </source>
</evidence>
<comment type="caution">
    <text evidence="2">The sequence shown here is derived from an EMBL/GenBank/DDBJ whole genome shotgun (WGS) entry which is preliminary data.</text>
</comment>
<reference evidence="2" key="1">
    <citation type="submission" date="2023-08" db="EMBL/GenBank/DDBJ databases">
        <title>Black Yeasts Isolated from many extreme environments.</title>
        <authorList>
            <person name="Coleine C."/>
            <person name="Stajich J.E."/>
            <person name="Selbmann L."/>
        </authorList>
    </citation>
    <scope>NUCLEOTIDE SEQUENCE</scope>
    <source>
        <strain evidence="2">CCFEE 5401</strain>
    </source>
</reference>
<sequence>MVVRPRTRHLNLILLLTLHSTLVTASAPYSDQSTAVVAVTATTTITQTASSANGACDNFYGACVVYGGQGTPYTTTAYATGSPATSTGTTLRTTAPTTIVTSYSTATQTVVKTMTASNSGECNNYEGACVVYSSPAGAAATTVYTSNSGEGGGNGDGEIGNTASHGDEGLIGTASGLSSRWALVFAGLVGLGALVLDL</sequence>
<feature type="chain" id="PRO_5042817727" evidence="1">
    <location>
        <begin position="26"/>
        <end position="198"/>
    </location>
</feature>
<name>A0AAN7YTI6_9PEZI</name>
<keyword evidence="1" id="KW-0732">Signal</keyword>
<gene>
    <name evidence="2" type="ORF">LTR62_004978</name>
</gene>
<protein>
    <submittedName>
        <fullName evidence="2">Uncharacterized protein</fullName>
    </submittedName>
</protein>
<accession>A0AAN7YTI6</accession>
<evidence type="ECO:0000256" key="1">
    <source>
        <dbReference type="SAM" id="SignalP"/>
    </source>
</evidence>
<dbReference type="AlphaFoldDB" id="A0AAN7YTI6"/>
<organism evidence="2 3">
    <name type="scientific">Meristemomyces frigidus</name>
    <dbReference type="NCBI Taxonomy" id="1508187"/>
    <lineage>
        <taxon>Eukaryota</taxon>
        <taxon>Fungi</taxon>
        <taxon>Dikarya</taxon>
        <taxon>Ascomycota</taxon>
        <taxon>Pezizomycotina</taxon>
        <taxon>Dothideomycetes</taxon>
        <taxon>Dothideomycetidae</taxon>
        <taxon>Mycosphaerellales</taxon>
        <taxon>Teratosphaeriaceae</taxon>
        <taxon>Meristemomyces</taxon>
    </lineage>
</organism>
<feature type="signal peptide" evidence="1">
    <location>
        <begin position="1"/>
        <end position="25"/>
    </location>
</feature>
<dbReference type="Proteomes" id="UP001310890">
    <property type="component" value="Unassembled WGS sequence"/>
</dbReference>